<keyword evidence="5" id="KW-0539">Nucleus</keyword>
<keyword evidence="2" id="KW-0862">Zinc</keyword>
<keyword evidence="3" id="KW-0805">Transcription regulation</keyword>
<dbReference type="PANTHER" id="PTHR47660">
    <property type="entry name" value="TRANSCRIPTION FACTOR WITH C2H2 AND ZN(2)-CYS(6) DNA BINDING DOMAIN (EUROFUNG)-RELATED-RELATED"/>
    <property type="match status" value="1"/>
</dbReference>
<dbReference type="PANTHER" id="PTHR47660:SF3">
    <property type="entry name" value="FINGER DOMAIN PROTEIN, PUTATIVE (AFU_ORTHOLOGUE AFUA_4G03310)-RELATED"/>
    <property type="match status" value="1"/>
</dbReference>
<dbReference type="GO" id="GO:0003677">
    <property type="term" value="F:DNA binding"/>
    <property type="evidence" value="ECO:0007669"/>
    <property type="project" value="UniProtKB-KW"/>
</dbReference>
<comment type="caution">
    <text evidence="7">The sequence shown here is derived from an EMBL/GenBank/DDBJ whole genome shotgun (WGS) entry which is preliminary data.</text>
</comment>
<keyword evidence="6" id="KW-0472">Membrane</keyword>
<evidence type="ECO:0000313" key="7">
    <source>
        <dbReference type="EMBL" id="RFU77338.1"/>
    </source>
</evidence>
<keyword evidence="1" id="KW-0479">Metal-binding</keyword>
<evidence type="ECO:0000256" key="1">
    <source>
        <dbReference type="ARBA" id="ARBA00022723"/>
    </source>
</evidence>
<keyword evidence="7" id="KW-0238">DNA-binding</keyword>
<keyword evidence="4" id="KW-0804">Transcription</keyword>
<evidence type="ECO:0000256" key="3">
    <source>
        <dbReference type="ARBA" id="ARBA00023015"/>
    </source>
</evidence>
<reference evidence="7 8" key="1">
    <citation type="journal article" date="2018" name="PLoS Pathog.">
        <title>Evolution of structural diversity of trichothecenes, a family of toxins produced by plant pathogenic and entomopathogenic fungi.</title>
        <authorList>
            <person name="Proctor R.H."/>
            <person name="McCormick S.P."/>
            <person name="Kim H.S."/>
            <person name="Cardoza R.E."/>
            <person name="Stanley A.M."/>
            <person name="Lindo L."/>
            <person name="Kelly A."/>
            <person name="Brown D.W."/>
            <person name="Lee T."/>
            <person name="Vaughan M.M."/>
            <person name="Alexander N.J."/>
            <person name="Busman M."/>
            <person name="Gutierrez S."/>
        </authorList>
    </citation>
    <scope>NUCLEOTIDE SEQUENCE [LARGE SCALE GENOMIC DNA]</scope>
    <source>
        <strain evidence="7 8">IBT 40837</strain>
    </source>
</reference>
<proteinExistence type="predicted"/>
<evidence type="ECO:0000256" key="5">
    <source>
        <dbReference type="ARBA" id="ARBA00023242"/>
    </source>
</evidence>
<evidence type="ECO:0000256" key="2">
    <source>
        <dbReference type="ARBA" id="ARBA00022833"/>
    </source>
</evidence>
<gene>
    <name evidence="7" type="ORF">TARUN_4890</name>
</gene>
<keyword evidence="6" id="KW-0812">Transmembrane</keyword>
<dbReference type="Proteomes" id="UP000266272">
    <property type="component" value="Unassembled WGS sequence"/>
</dbReference>
<sequence length="216" mass="25019">MWITHSEGSRDLVQQTILEEVRRLLRDYHSYGEMDLLAATQSMLILLIILFFGIGHSPALAHPIDAQLLIEMWNVKHSLASTGLFLEEESNHTLPSWKEWAIVSAKRRTILALHHLEWAWSLRHGYPVLTCFELGPLPAPAAKYLWQMTHEKEWGRLYKDWLKLWADGSYKMVELFRINACKPSDDLDTRSELWLSEADEFGVMLMAEVNGIGIQY</sequence>
<evidence type="ECO:0000313" key="8">
    <source>
        <dbReference type="Proteomes" id="UP000266272"/>
    </source>
</evidence>
<dbReference type="GO" id="GO:0046872">
    <property type="term" value="F:metal ion binding"/>
    <property type="evidence" value="ECO:0007669"/>
    <property type="project" value="UniProtKB-KW"/>
</dbReference>
<accession>A0A395NMT7</accession>
<feature type="transmembrane region" description="Helical" evidence="6">
    <location>
        <begin position="36"/>
        <end position="54"/>
    </location>
</feature>
<dbReference type="EMBL" id="PXOA01000288">
    <property type="protein sequence ID" value="RFU77338.1"/>
    <property type="molecule type" value="Genomic_DNA"/>
</dbReference>
<evidence type="ECO:0000256" key="6">
    <source>
        <dbReference type="SAM" id="Phobius"/>
    </source>
</evidence>
<dbReference type="AlphaFoldDB" id="A0A395NMT7"/>
<dbReference type="OrthoDB" id="2441642at2759"/>
<dbReference type="STRING" id="490622.A0A395NMT7"/>
<organism evidence="7 8">
    <name type="scientific">Trichoderma arundinaceum</name>
    <dbReference type="NCBI Taxonomy" id="490622"/>
    <lineage>
        <taxon>Eukaryota</taxon>
        <taxon>Fungi</taxon>
        <taxon>Dikarya</taxon>
        <taxon>Ascomycota</taxon>
        <taxon>Pezizomycotina</taxon>
        <taxon>Sordariomycetes</taxon>
        <taxon>Hypocreomycetidae</taxon>
        <taxon>Hypocreales</taxon>
        <taxon>Hypocreaceae</taxon>
        <taxon>Trichoderma</taxon>
    </lineage>
</organism>
<name>A0A395NMT7_TRIAR</name>
<keyword evidence="8" id="KW-1185">Reference proteome</keyword>
<keyword evidence="6" id="KW-1133">Transmembrane helix</keyword>
<evidence type="ECO:0000256" key="4">
    <source>
        <dbReference type="ARBA" id="ARBA00023163"/>
    </source>
</evidence>
<protein>
    <submittedName>
        <fullName evidence="7">Zn2 cys6 dna-binding</fullName>
    </submittedName>
</protein>